<reference evidence="3" key="1">
    <citation type="submission" date="2020-04" db="EMBL/GenBank/DDBJ databases">
        <authorList>
            <person name="Chiriac C."/>
            <person name="Salcher M."/>
            <person name="Ghai R."/>
            <person name="Kavagutti S V."/>
        </authorList>
    </citation>
    <scope>NUCLEOTIDE SEQUENCE</scope>
</reference>
<dbReference type="InterPro" id="IPR015330">
    <property type="entry name" value="DNA_primase/pol_bifunc_N"/>
</dbReference>
<evidence type="ECO:0000259" key="1">
    <source>
        <dbReference type="Pfam" id="PF09250"/>
    </source>
</evidence>
<gene>
    <name evidence="3" type="ORF">UFOVP462_39</name>
</gene>
<dbReference type="Gene3D" id="3.30.720.160">
    <property type="entry name" value="Bifunctional DNA primase/polymerase, N-terminal"/>
    <property type="match status" value="1"/>
</dbReference>
<dbReference type="SUPFAM" id="SSF56747">
    <property type="entry name" value="Prim-pol domain"/>
    <property type="match status" value="1"/>
</dbReference>
<feature type="domain" description="DNA primase/polymerase bifunctional N-terminal" evidence="1">
    <location>
        <begin position="7"/>
        <end position="160"/>
    </location>
</feature>
<proteinExistence type="predicted"/>
<dbReference type="Pfam" id="PF09250">
    <property type="entry name" value="Prim-Pol"/>
    <property type="match status" value="1"/>
</dbReference>
<dbReference type="EMBL" id="LR796431">
    <property type="protein sequence ID" value="CAB4144455.1"/>
    <property type="molecule type" value="Genomic_DNA"/>
</dbReference>
<feature type="domain" description="NrS-1 polymerase-like helicase" evidence="2">
    <location>
        <begin position="517"/>
        <end position="613"/>
    </location>
</feature>
<name>A0A6J5MBL6_9CAUD</name>
<sequence length="785" mass="91189">MNLLKSARDYVSIGLSVISTDNTKRSIGSWKQYQYNIPTDQQLVSMFAHPKVQGLAIICGAVSGNLEVIDVDCKYGVNFDHYCDKIINADPVLYSKLFIVKTKSDGYHIYFRCEHIEGNQKLAERPPNDEELKANPMAKSYVLIETRGEGGYVCAPPTKDYNPVPGNKKIQVISIDERDTLMSCAREFNQIIETIEQPKIAHNNDKLTVWEDYNKRGDVLTLLQKHGWSVLNNDGKKTYLLRPGSTTSATSAVLFNDTRIFYPHTTSTNFQNKGYNPFGVYCMLETNNDAKKACKELSDIYGEINTGGWFWYYTKNGNVVIERYALQKWLHYNNYQLYFQNAKNKVYRLIHEENRQVKEVYSESIKKFIKKKLEDAGHLDVMEQIIKNTNSIFTDAFFEYIDKSEIEILRDEANKCYFPFKNGIVTIDKTSINRIDYGCIDQSIWDSQINDFDIYVNKDADITECQYYKFIKKISNDEPERINYAMSIIGYILHSYKDSSRPFAVILAEETDDESKGGGTGKGIFFKAISKLIPTVTMDGKNFKPDKTFAFSRVELGTKLVIIEDCPKNVEFERYYPTITEGMTIEKKNKDEIFLSFDDSPKLAFTTNYSIASNAEHAKRRQRVLEFAPFFSSTKTPEQYFGNKLFNDWDNDEWQRFYNFLFICVQYYFKNGIQPVMNSEKLNRKQIKLQFGEDFLDYLDTIIEDHLGQQLPLNEEWKNFLNRYELQARDYSLKRFAKGLQIGSQILGIDYIGYKNRQDNNKKYFKIGKITNTFNEIVTDVTDLF</sequence>
<dbReference type="Pfam" id="PF19263">
    <property type="entry name" value="DUF5906"/>
    <property type="match status" value="1"/>
</dbReference>
<protein>
    <submittedName>
        <fullName evidence="3">DNA primase/polymerase, bifunctional, N-terminal</fullName>
    </submittedName>
</protein>
<accession>A0A6J5MBL6</accession>
<evidence type="ECO:0000259" key="2">
    <source>
        <dbReference type="Pfam" id="PF19263"/>
    </source>
</evidence>
<dbReference type="InterPro" id="IPR045455">
    <property type="entry name" value="NrS-1_pol-like_helicase"/>
</dbReference>
<organism evidence="3">
    <name type="scientific">uncultured Caudovirales phage</name>
    <dbReference type="NCBI Taxonomy" id="2100421"/>
    <lineage>
        <taxon>Viruses</taxon>
        <taxon>Duplodnaviria</taxon>
        <taxon>Heunggongvirae</taxon>
        <taxon>Uroviricota</taxon>
        <taxon>Caudoviricetes</taxon>
        <taxon>Peduoviridae</taxon>
        <taxon>Maltschvirus</taxon>
        <taxon>Maltschvirus maltsch</taxon>
    </lineage>
</organism>
<evidence type="ECO:0000313" key="3">
    <source>
        <dbReference type="EMBL" id="CAB4144455.1"/>
    </source>
</evidence>